<evidence type="ECO:0000313" key="6">
    <source>
        <dbReference type="EMBL" id="QOD57633.1"/>
    </source>
</evidence>
<evidence type="ECO:0000256" key="3">
    <source>
        <dbReference type="ARBA" id="ARBA00022840"/>
    </source>
</evidence>
<dbReference type="InterPro" id="IPR027417">
    <property type="entry name" value="P-loop_NTPase"/>
</dbReference>
<name>A0A1V1VBZ5_PHODP</name>
<dbReference type="GO" id="GO:0005524">
    <property type="term" value="F:ATP binding"/>
    <property type="evidence" value="ECO:0007669"/>
    <property type="project" value="UniProtKB-KW"/>
</dbReference>
<reference evidence="5" key="1">
    <citation type="journal article" date="2017" name="Genome Announc.">
        <title>Whole-Genome Sequence of Photobacterium damselae subsp. piscicida Strain 91-197, Isolated from Hybrid Striped Bass (Morone sp.) in the United States.</title>
        <authorList>
            <person name="Teru Y."/>
            <person name="Hikima J."/>
            <person name="Kono T."/>
            <person name="Sakai M."/>
            <person name="Takano T."/>
            <person name="Hawke J.P."/>
            <person name="Takeyama H."/>
            <person name="Aoki T."/>
        </authorList>
    </citation>
    <scope>NUCLEOTIDE SEQUENCE</scope>
    <source>
        <strain evidence="5">91-197</strain>
    </source>
</reference>
<gene>
    <name evidence="6" type="ORF">IC627_07150</name>
    <name evidence="5" type="ORF">PDPUS_1_01769</name>
</gene>
<dbReference type="Pfam" id="PF00005">
    <property type="entry name" value="ABC_tran"/>
    <property type="match status" value="1"/>
</dbReference>
<sequence length="210" mass="23376">MTSLIIKDLTVKNHHTPVFGPISFTVKPGEILSLMGSSGCGKSTLLNIVAGHNNAPFTYTGDLYLGHKLLDKIPAYQREIGLLFQDDLLFPHLNIWENLAFALPAEIKGTKRHQQALEALESIGLITLANHHPSQVSGGQRARISLMRTLLAKPKAILLDEPFSKLDPDLRQGFRQFVFNHITDCNIPTLMVTHNSEDIPLNGKVLTWPW</sequence>
<dbReference type="SUPFAM" id="SSF52540">
    <property type="entry name" value="P-loop containing nucleoside triphosphate hydrolases"/>
    <property type="match status" value="1"/>
</dbReference>
<evidence type="ECO:0000313" key="8">
    <source>
        <dbReference type="Proteomes" id="UP000516656"/>
    </source>
</evidence>
<organism evidence="5 7">
    <name type="scientific">Photobacterium damsela subsp. piscicida</name>
    <name type="common">Pasteurella piscicida</name>
    <dbReference type="NCBI Taxonomy" id="38294"/>
    <lineage>
        <taxon>Bacteria</taxon>
        <taxon>Pseudomonadati</taxon>
        <taxon>Pseudomonadota</taxon>
        <taxon>Gammaproteobacteria</taxon>
        <taxon>Vibrionales</taxon>
        <taxon>Vibrionaceae</taxon>
        <taxon>Photobacterium</taxon>
    </lineage>
</organism>
<evidence type="ECO:0000259" key="4">
    <source>
        <dbReference type="PROSITE" id="PS50893"/>
    </source>
</evidence>
<dbReference type="InterPro" id="IPR003439">
    <property type="entry name" value="ABC_transporter-like_ATP-bd"/>
</dbReference>
<reference evidence="6 8" key="3">
    <citation type="submission" date="2020-09" db="EMBL/GenBank/DDBJ databases">
        <title>Complete, closed and curated genome sequences of Photobacterium damselae subsp. piscicida isolates from Australia indicate localised evolution and additional plasmid-borne pathogenicity mechanisms.</title>
        <authorList>
            <person name="Baseggio L."/>
            <person name="Silayeva O."/>
            <person name="Buller N."/>
            <person name="Landos M."/>
            <person name="Engelstaedter J."/>
            <person name="Barnes A.C."/>
        </authorList>
    </citation>
    <scope>NUCLEOTIDE SEQUENCE [LARGE SCALE GENOMIC DNA]</scope>
    <source>
        <strain evidence="6 8">AS-16-0540-1</strain>
    </source>
</reference>
<evidence type="ECO:0000256" key="1">
    <source>
        <dbReference type="ARBA" id="ARBA00022448"/>
    </source>
</evidence>
<dbReference type="Proteomes" id="UP000516656">
    <property type="component" value="Chromosome 1"/>
</dbReference>
<dbReference type="SMART" id="SM00382">
    <property type="entry name" value="AAA"/>
    <property type="match status" value="1"/>
</dbReference>
<dbReference type="Proteomes" id="UP000218676">
    <property type="component" value="Chromosome 1"/>
</dbReference>
<proteinExistence type="predicted"/>
<dbReference type="Gene3D" id="3.40.50.300">
    <property type="entry name" value="P-loop containing nucleotide triphosphate hydrolases"/>
    <property type="match status" value="1"/>
</dbReference>
<keyword evidence="3 5" id="KW-0067">ATP-binding</keyword>
<dbReference type="PROSITE" id="PS50893">
    <property type="entry name" value="ABC_TRANSPORTER_2"/>
    <property type="match status" value="1"/>
</dbReference>
<evidence type="ECO:0000313" key="5">
    <source>
        <dbReference type="EMBL" id="BAX53143.1"/>
    </source>
</evidence>
<keyword evidence="1" id="KW-0813">Transport</keyword>
<evidence type="ECO:0000313" key="7">
    <source>
        <dbReference type="Proteomes" id="UP000218676"/>
    </source>
</evidence>
<dbReference type="PANTHER" id="PTHR42781">
    <property type="entry name" value="SPERMIDINE/PUTRESCINE IMPORT ATP-BINDING PROTEIN POTA"/>
    <property type="match status" value="1"/>
</dbReference>
<dbReference type="AlphaFoldDB" id="A0A1V1VBZ5"/>
<dbReference type="PANTHER" id="PTHR42781:SF4">
    <property type="entry name" value="SPERMIDINE_PUTRESCINE IMPORT ATP-BINDING PROTEIN POTA"/>
    <property type="match status" value="1"/>
</dbReference>
<dbReference type="EMBL" id="CP061854">
    <property type="protein sequence ID" value="QOD57633.1"/>
    <property type="molecule type" value="Genomic_DNA"/>
</dbReference>
<dbReference type="EMBL" id="AP018045">
    <property type="protein sequence ID" value="BAX53143.1"/>
    <property type="molecule type" value="Genomic_DNA"/>
</dbReference>
<keyword evidence="2" id="KW-0547">Nucleotide-binding</keyword>
<dbReference type="RefSeq" id="WP_086958246.1">
    <property type="nucleotide sequence ID" value="NZ_AP018045.1"/>
</dbReference>
<dbReference type="InterPro" id="IPR050093">
    <property type="entry name" value="ABC_SmlMolc_Importer"/>
</dbReference>
<protein>
    <submittedName>
        <fullName evidence="6">ATP-binding cassette domain-containing protein</fullName>
    </submittedName>
    <submittedName>
        <fullName evidence="5">Fe(3+) ions import ATP-binding protein FbpC 2</fullName>
    </submittedName>
</protein>
<feature type="domain" description="ABC transporter" evidence="4">
    <location>
        <begin position="4"/>
        <end position="209"/>
    </location>
</feature>
<evidence type="ECO:0000256" key="2">
    <source>
        <dbReference type="ARBA" id="ARBA00022741"/>
    </source>
</evidence>
<dbReference type="GO" id="GO:0016887">
    <property type="term" value="F:ATP hydrolysis activity"/>
    <property type="evidence" value="ECO:0007669"/>
    <property type="project" value="InterPro"/>
</dbReference>
<dbReference type="InterPro" id="IPR003593">
    <property type="entry name" value="AAA+_ATPase"/>
</dbReference>
<accession>A0A1V1VBZ5</accession>
<reference evidence="7" key="2">
    <citation type="submission" date="2017-05" db="EMBL/GenBank/DDBJ databases">
        <title>Whole genome sequence of fish pathogenic bacteria, Photobacterium damselae subsp. piscicida, strain 91-197, isolated from hybrid striped bass (Morone sp.) in USA.</title>
        <authorList>
            <person name="Teru Y."/>
            <person name="Hikima J."/>
            <person name="Kono T."/>
            <person name="Sakai M."/>
            <person name="Takano T."/>
            <person name="Hawke J.P."/>
            <person name="Takeyama H."/>
            <person name="Aoki T."/>
        </authorList>
    </citation>
    <scope>NUCLEOTIDE SEQUENCE [LARGE SCALE GENOMIC DNA]</scope>
    <source>
        <strain evidence="7">91-197</strain>
    </source>
</reference>